<gene>
    <name evidence="1" type="ORF">NGAL_HAMBI1189_14600</name>
</gene>
<accession>A0A0T7GGY9</accession>
<dbReference type="Proteomes" id="UP000039660">
    <property type="component" value="Unassembled WGS sequence"/>
</dbReference>
<name>A0A0T7GGY9_NEOGA</name>
<sequence length="275" mass="31286">MRNETKKLSLRGLLHFLWHESGLTEWTSHWTGKRHWWQVYQHLSEAARRMEVRGQALADRLLIPEPFRAGDKAAIEQRRAQKLVGLFQAAAGAKKLMVLVGEIKEFAEARNGRQVVIKHMPGFRLYLEEPAWRSLQRRFATELMLWQSTETLHLMAIMTIGGTPAGITTINEIALMAVTEHWLPIESAYEQLLVDRLGRLRSKSVKALRFNLPRIHPLANAILPEARPLPCALYIVPPDAGDDFQAALGKMIDARPDLGSWIWRVTEGEMPPLPA</sequence>
<dbReference type="Pfam" id="PF06666">
    <property type="entry name" value="DUF1173"/>
    <property type="match status" value="1"/>
</dbReference>
<evidence type="ECO:0000313" key="2">
    <source>
        <dbReference type="Proteomes" id="UP000039660"/>
    </source>
</evidence>
<dbReference type="EMBL" id="CCRK01000002">
    <property type="protein sequence ID" value="CDZ46535.1"/>
    <property type="molecule type" value="Genomic_DNA"/>
</dbReference>
<dbReference type="InterPro" id="IPR009553">
    <property type="entry name" value="DUF1173"/>
</dbReference>
<organism evidence="1 2">
    <name type="scientific">Neorhizobium galegae bv. officinalis</name>
    <dbReference type="NCBI Taxonomy" id="323656"/>
    <lineage>
        <taxon>Bacteria</taxon>
        <taxon>Pseudomonadati</taxon>
        <taxon>Pseudomonadota</taxon>
        <taxon>Alphaproteobacteria</taxon>
        <taxon>Hyphomicrobiales</taxon>
        <taxon>Rhizobiaceae</taxon>
        <taxon>Rhizobium/Agrobacterium group</taxon>
        <taxon>Neorhizobium</taxon>
    </lineage>
</organism>
<proteinExistence type="predicted"/>
<reference evidence="1 2" key="1">
    <citation type="submission" date="2014-08" db="EMBL/GenBank/DDBJ databases">
        <authorList>
            <person name="Chen Y.-H."/>
        </authorList>
    </citation>
    <scope>NUCLEOTIDE SEQUENCE [LARGE SCALE GENOMIC DNA]</scope>
</reference>
<evidence type="ECO:0000313" key="1">
    <source>
        <dbReference type="EMBL" id="CDZ46535.1"/>
    </source>
</evidence>
<protein>
    <submittedName>
        <fullName evidence="1">PF06666 family protein</fullName>
    </submittedName>
</protein>
<dbReference type="AlphaFoldDB" id="A0A0T7GGY9"/>